<gene>
    <name evidence="1" type="ORF">HMPREF0444_0052</name>
</gene>
<protein>
    <submittedName>
        <fullName evidence="1">Uncharacterized protein</fullName>
    </submittedName>
</protein>
<dbReference type="EMBL" id="ACKZ01000004">
    <property type="protein sequence ID" value="EEW38188.1"/>
    <property type="molecule type" value="Genomic_DNA"/>
</dbReference>
<accession>C8NDQ7</accession>
<proteinExistence type="predicted"/>
<keyword evidence="2" id="KW-1185">Reference proteome</keyword>
<comment type="caution">
    <text evidence="1">The sequence shown here is derived from an EMBL/GenBank/DDBJ whole genome shotgun (WGS) entry which is preliminary data.</text>
</comment>
<reference evidence="1 2" key="1">
    <citation type="submission" date="2009-08" db="EMBL/GenBank/DDBJ databases">
        <authorList>
            <person name="Muzny D."/>
            <person name="Qin X."/>
            <person name="Deng J."/>
            <person name="Jiang H."/>
            <person name="Liu Y."/>
            <person name="Qu J."/>
            <person name="Song X.-Z."/>
            <person name="Zhang L."/>
            <person name="Thornton R."/>
            <person name="Coyle M."/>
            <person name="Francisco L."/>
            <person name="Jackson L."/>
            <person name="Javaid M."/>
            <person name="Korchina V."/>
            <person name="Kovar C."/>
            <person name="Mata R."/>
            <person name="Mathew T."/>
            <person name="Ngo R."/>
            <person name="Nguyen L."/>
            <person name="Nguyen N."/>
            <person name="Okwuonu G."/>
            <person name="Ongeri F."/>
            <person name="Pham C."/>
            <person name="Simmons D."/>
            <person name="Wilczek-Boney K."/>
            <person name="Hale W."/>
            <person name="Jakkamsetti A."/>
            <person name="Pham P."/>
            <person name="Ruth R."/>
            <person name="San Lucas F."/>
            <person name="Warren J."/>
            <person name="Zhang J."/>
            <person name="Zhao Z."/>
            <person name="Zhou C."/>
            <person name="Zhu D."/>
            <person name="Lee S."/>
            <person name="Bess C."/>
            <person name="Blankenburg K."/>
            <person name="Forbes L."/>
            <person name="Fu Q."/>
            <person name="Gubbala S."/>
            <person name="Hirani K."/>
            <person name="Jayaseelan J.C."/>
            <person name="Lara F."/>
            <person name="Munidasa M."/>
            <person name="Palculict T."/>
            <person name="Patil S."/>
            <person name="Pu L.-L."/>
            <person name="Saada N."/>
            <person name="Tang L."/>
            <person name="Weissenberger G."/>
            <person name="Zhu Y."/>
            <person name="Hemphill L."/>
            <person name="Shang Y."/>
            <person name="Youmans B."/>
            <person name="Ayvaz T."/>
            <person name="Ross M."/>
            <person name="Santibanez J."/>
            <person name="Aqrawi P."/>
            <person name="Gross S."/>
            <person name="Joshi V."/>
            <person name="Fowler G."/>
            <person name="Nazareth L."/>
            <person name="Reid J."/>
            <person name="Worley K."/>
            <person name="Petrosino J."/>
            <person name="Highlander S."/>
            <person name="Gibbs R."/>
        </authorList>
    </citation>
    <scope>NUCLEOTIDE SEQUENCE [LARGE SCALE GENOMIC DNA]</scope>
    <source>
        <strain evidence="1 2">ATCC 49175</strain>
    </source>
</reference>
<dbReference type="STRING" id="638301.HMPREF0444_0052"/>
<name>C8NDQ7_9LACT</name>
<evidence type="ECO:0000313" key="2">
    <source>
        <dbReference type="Proteomes" id="UP000005926"/>
    </source>
</evidence>
<dbReference type="HOGENOM" id="CLU_2879548_0_0_9"/>
<evidence type="ECO:0000313" key="1">
    <source>
        <dbReference type="EMBL" id="EEW38188.1"/>
    </source>
</evidence>
<organism evidence="1 2">
    <name type="scientific">Granulicatella adiacens ATCC 49175</name>
    <dbReference type="NCBI Taxonomy" id="638301"/>
    <lineage>
        <taxon>Bacteria</taxon>
        <taxon>Bacillati</taxon>
        <taxon>Bacillota</taxon>
        <taxon>Bacilli</taxon>
        <taxon>Lactobacillales</taxon>
        <taxon>Carnobacteriaceae</taxon>
        <taxon>Granulicatella</taxon>
    </lineage>
</organism>
<sequence>MRFIGTRVVTRNFASKIGEKLFLWPKTKSIMHPSGGNPDARMWVSKMNYGIIRREKYEIIKNL</sequence>
<dbReference type="Proteomes" id="UP000005926">
    <property type="component" value="Unassembled WGS sequence"/>
</dbReference>
<dbReference type="AlphaFoldDB" id="C8NDQ7"/>